<dbReference type="PANTHER" id="PTHR35020:SF2">
    <property type="entry name" value="N-ACETYLGLUCOSAMINE-INDUCED PROTEIN 1"/>
    <property type="match status" value="1"/>
</dbReference>
<dbReference type="PANTHER" id="PTHR35020">
    <property type="entry name" value="N-ACETYLGLUCOSAMINE-INDUCED PROTEIN 1"/>
    <property type="match status" value="1"/>
</dbReference>
<dbReference type="Pfam" id="PF12239">
    <property type="entry name" value="DUF3605"/>
    <property type="match status" value="1"/>
</dbReference>
<gene>
    <name evidence="2" type="ORF">OC842_006635</name>
</gene>
<feature type="region of interest" description="Disordered" evidence="1">
    <location>
        <begin position="143"/>
        <end position="194"/>
    </location>
</feature>
<dbReference type="Proteomes" id="UP001176521">
    <property type="component" value="Unassembled WGS sequence"/>
</dbReference>
<evidence type="ECO:0000313" key="2">
    <source>
        <dbReference type="EMBL" id="KAK0521883.1"/>
    </source>
</evidence>
<organism evidence="2 3">
    <name type="scientific">Tilletia horrida</name>
    <dbReference type="NCBI Taxonomy" id="155126"/>
    <lineage>
        <taxon>Eukaryota</taxon>
        <taxon>Fungi</taxon>
        <taxon>Dikarya</taxon>
        <taxon>Basidiomycota</taxon>
        <taxon>Ustilaginomycotina</taxon>
        <taxon>Exobasidiomycetes</taxon>
        <taxon>Tilletiales</taxon>
        <taxon>Tilletiaceae</taxon>
        <taxon>Tilletia</taxon>
    </lineage>
</organism>
<sequence length="381" mass="41002">MASPSLLSDTIELPPPEHPTTWAHIKDVICRGNLDDLYRDPACERAYRAWSKPVKAEWGSLERFIRVVRLEWDDPLAPLDEQHKKGSGNGSASSAAAARNGFFEDLDDEWLVKMIPNHWPYNIPLGCRHWCVWSRKPITHISQLPERADEPEKPENGDTQGHARANGRVAPGSPDSIQDAQPATTSSSSASSASSSKLASAAHAKPVPWPFPAMTRAEQEELYAAVSHDGIRALVLPDEDVRAGPSVAAPVTGEYTLEYFRARPHFADQLPAPPSATQDDGSDSDTAAAAAAAAAAEATSSLLSQTSPLEAAATRAADATMAYFAQHCHSFVLKTFPPAQGWRSVLFCNPPHLRTVPGLDHWHIMSLAPEVGAQAGAAAPP</sequence>
<name>A0AAN6G545_9BASI</name>
<feature type="compositionally biased region" description="Polar residues" evidence="1">
    <location>
        <begin position="175"/>
        <end position="185"/>
    </location>
</feature>
<dbReference type="AlphaFoldDB" id="A0AAN6G545"/>
<keyword evidence="3" id="KW-1185">Reference proteome</keyword>
<dbReference type="GO" id="GO:0006044">
    <property type="term" value="P:N-acetylglucosamine metabolic process"/>
    <property type="evidence" value="ECO:0007669"/>
    <property type="project" value="TreeGrafter"/>
</dbReference>
<accession>A0AAN6G545</accession>
<dbReference type="InterPro" id="IPR022036">
    <property type="entry name" value="DUF3605"/>
</dbReference>
<evidence type="ECO:0000313" key="3">
    <source>
        <dbReference type="Proteomes" id="UP001176521"/>
    </source>
</evidence>
<comment type="caution">
    <text evidence="2">The sequence shown here is derived from an EMBL/GenBank/DDBJ whole genome shotgun (WGS) entry which is preliminary data.</text>
</comment>
<proteinExistence type="predicted"/>
<protein>
    <submittedName>
        <fullName evidence="2">Uncharacterized protein</fullName>
    </submittedName>
</protein>
<feature type="region of interest" description="Disordered" evidence="1">
    <location>
        <begin position="267"/>
        <end position="290"/>
    </location>
</feature>
<dbReference type="GO" id="GO:0005737">
    <property type="term" value="C:cytoplasm"/>
    <property type="evidence" value="ECO:0007669"/>
    <property type="project" value="TreeGrafter"/>
</dbReference>
<evidence type="ECO:0000256" key="1">
    <source>
        <dbReference type="SAM" id="MobiDB-lite"/>
    </source>
</evidence>
<dbReference type="EMBL" id="JAPDMQ010000631">
    <property type="protein sequence ID" value="KAK0521883.1"/>
    <property type="molecule type" value="Genomic_DNA"/>
</dbReference>
<feature type="compositionally biased region" description="Basic and acidic residues" evidence="1">
    <location>
        <begin position="146"/>
        <end position="156"/>
    </location>
</feature>
<reference evidence="2" key="1">
    <citation type="journal article" date="2023" name="PhytoFront">
        <title>Draft Genome Resources of Seven Strains of Tilletia horrida, Causal Agent of Kernel Smut of Rice.</title>
        <authorList>
            <person name="Khanal S."/>
            <person name="Antony Babu S."/>
            <person name="Zhou X.G."/>
        </authorList>
    </citation>
    <scope>NUCLEOTIDE SEQUENCE</scope>
    <source>
        <strain evidence="2">TX3</strain>
    </source>
</reference>
<feature type="compositionally biased region" description="Low complexity" evidence="1">
    <location>
        <begin position="275"/>
        <end position="290"/>
    </location>
</feature>